<evidence type="ECO:0000313" key="5">
    <source>
        <dbReference type="Proteomes" id="UP001337655"/>
    </source>
</evidence>
<dbReference type="RefSeq" id="XP_064656886.1">
    <property type="nucleotide sequence ID" value="XM_064805044.1"/>
</dbReference>
<comment type="caution">
    <text evidence="4">The sequence shown here is derived from an EMBL/GenBank/DDBJ whole genome shotgun (WGS) entry which is preliminary data.</text>
</comment>
<dbReference type="AlphaFoldDB" id="A0AAV9P719"/>
<feature type="region of interest" description="Disordered" evidence="1">
    <location>
        <begin position="84"/>
        <end position="117"/>
    </location>
</feature>
<dbReference type="GeneID" id="89929143"/>
<dbReference type="PANTHER" id="PTHR10622">
    <property type="entry name" value="HET DOMAIN-CONTAINING PROTEIN"/>
    <property type="match status" value="1"/>
</dbReference>
<keyword evidence="5" id="KW-1185">Reference proteome</keyword>
<organism evidence="4 5">
    <name type="scientific">Saxophila tyrrhenica</name>
    <dbReference type="NCBI Taxonomy" id="1690608"/>
    <lineage>
        <taxon>Eukaryota</taxon>
        <taxon>Fungi</taxon>
        <taxon>Dikarya</taxon>
        <taxon>Ascomycota</taxon>
        <taxon>Pezizomycotina</taxon>
        <taxon>Dothideomycetes</taxon>
        <taxon>Dothideomycetidae</taxon>
        <taxon>Mycosphaerellales</taxon>
        <taxon>Extremaceae</taxon>
        <taxon>Saxophila</taxon>
    </lineage>
</organism>
<dbReference type="Pfam" id="PF06985">
    <property type="entry name" value="HET"/>
    <property type="match status" value="1"/>
</dbReference>
<reference evidence="4 5" key="1">
    <citation type="submission" date="2023-08" db="EMBL/GenBank/DDBJ databases">
        <title>Black Yeasts Isolated from many extreme environments.</title>
        <authorList>
            <person name="Coleine C."/>
            <person name="Stajich J.E."/>
            <person name="Selbmann L."/>
        </authorList>
    </citation>
    <scope>NUCLEOTIDE SEQUENCE [LARGE SCALE GENOMIC DNA]</scope>
    <source>
        <strain evidence="4 5">CCFEE 5935</strain>
    </source>
</reference>
<evidence type="ECO:0000313" key="4">
    <source>
        <dbReference type="EMBL" id="KAK5167078.1"/>
    </source>
</evidence>
<accession>A0AAV9P719</accession>
<protein>
    <recommendedName>
        <fullName evidence="6">Heterokaryon incompatibility domain-containing protein</fullName>
    </recommendedName>
</protein>
<feature type="domain" description="DUF8212" evidence="3">
    <location>
        <begin position="278"/>
        <end position="314"/>
    </location>
</feature>
<evidence type="ECO:0000259" key="2">
    <source>
        <dbReference type="Pfam" id="PF06985"/>
    </source>
</evidence>
<evidence type="ECO:0008006" key="6">
    <source>
        <dbReference type="Google" id="ProtNLM"/>
    </source>
</evidence>
<dbReference type="InterPro" id="IPR058525">
    <property type="entry name" value="DUF8212"/>
</dbReference>
<sequence length="596" mass="67230">MRLLDAEALIYDNEARLEEFIDERSLPQFAILSHTWEKHEVLFHDIALGPQHEIEISLAAARRNDDRRYDQRDWDGETWSMGSVSSYSDTCSVDGSGLEGSSDEVDERSDTSSGQAEPADVFEDLLDAFKTRPRESTTTHVKAGWNKVPNTCLQASRDGHRYVWIDTCCIDKSSSAELSEAINSMYRWYSLAAVCYVYLSDCTKCPQLDISMSAKNRKGIHVDALRGNFPGRSPSGFSIAQRMSWAAKRETTRIEDAAYSLLGLFNINIPFLYGEGRRAFPRLQEEIVRTSADQSIFAWDVGEDSSSDPRPYTSLFANSIVRFGRDARNIDYLDHKYEHPQEVWGTFMQLTGEGVRLDLPRDQWRQDNEFTISFAYLNCTYKGSRVGLRLRNTSLPRPCRSPQTSSPLQTNVEVEFVFSIHSSQTACFSRLVLVHDIATDLTREYGQLQELLITYSGRGEQSFVCQRSIGVVVQSAILPQPSWKPWKVVAAYPVSQWKPGLDKMLLTDKSGVYGAVAIDAPNHETFLMVIGRQKVIAACPLSELCPTGYSPLQEYTPKPPYGRQREGLFLKHSLAEPANELSSLPQRTTLSVQTVD</sequence>
<evidence type="ECO:0000256" key="1">
    <source>
        <dbReference type="SAM" id="MobiDB-lite"/>
    </source>
</evidence>
<feature type="domain" description="Heterokaryon incompatibility" evidence="2">
    <location>
        <begin position="151"/>
        <end position="205"/>
    </location>
</feature>
<dbReference type="EMBL" id="JAVRRT010000012">
    <property type="protein sequence ID" value="KAK5167078.1"/>
    <property type="molecule type" value="Genomic_DNA"/>
</dbReference>
<evidence type="ECO:0000259" key="3">
    <source>
        <dbReference type="Pfam" id="PF26640"/>
    </source>
</evidence>
<dbReference type="Proteomes" id="UP001337655">
    <property type="component" value="Unassembled WGS sequence"/>
</dbReference>
<dbReference type="Pfam" id="PF26640">
    <property type="entry name" value="DUF8212"/>
    <property type="match status" value="1"/>
</dbReference>
<name>A0AAV9P719_9PEZI</name>
<proteinExistence type="predicted"/>
<dbReference type="InterPro" id="IPR010730">
    <property type="entry name" value="HET"/>
</dbReference>
<dbReference type="PANTHER" id="PTHR10622:SF10">
    <property type="entry name" value="HET DOMAIN-CONTAINING PROTEIN"/>
    <property type="match status" value="1"/>
</dbReference>
<feature type="compositionally biased region" description="Polar residues" evidence="1">
    <location>
        <begin position="84"/>
        <end position="93"/>
    </location>
</feature>
<gene>
    <name evidence="4" type="ORF">LTR77_007808</name>
</gene>